<protein>
    <submittedName>
        <fullName evidence="1">Uncharacterized protein</fullName>
    </submittedName>
</protein>
<reference evidence="1 2" key="2">
    <citation type="submission" date="2007-09" db="EMBL/GenBank/DDBJ databases">
        <title>Draft genome sequence of Clostridium bolteae (ATCC BAA-613).</title>
        <authorList>
            <person name="Sudarsanam P."/>
            <person name="Ley R."/>
            <person name="Guruge J."/>
            <person name="Turnbaugh P.J."/>
            <person name="Mahowald M."/>
            <person name="Liep D."/>
            <person name="Gordon J."/>
        </authorList>
    </citation>
    <scope>NUCLEOTIDE SEQUENCE [LARGE SCALE GENOMIC DNA]</scope>
    <source>
        <strain evidence="2">ATCC BAA-613 / DSM 15670 / CCUG 46953 / JCM 12243 / WAL 16351</strain>
    </source>
</reference>
<evidence type="ECO:0000313" key="2">
    <source>
        <dbReference type="Proteomes" id="UP000005396"/>
    </source>
</evidence>
<accession>A8RP12</accession>
<dbReference type="HOGENOM" id="CLU_2732842_0_0_9"/>
<name>A8RP12_ENTBW</name>
<proteinExistence type="predicted"/>
<sequence length="71" mass="7886">MESLILFPFPVSRSLRGLQGLLCDAGQHEAVDDTGSCGHIRIYRCMLSSYGRYLHPGFNQGIGAQYFGTYI</sequence>
<comment type="caution">
    <text evidence="1">The sequence shown here is derived from an EMBL/GenBank/DDBJ whole genome shotgun (WGS) entry which is preliminary data.</text>
</comment>
<reference evidence="1 2" key="1">
    <citation type="submission" date="2007-08" db="EMBL/GenBank/DDBJ databases">
        <authorList>
            <person name="Fulton L."/>
            <person name="Clifton S."/>
            <person name="Fulton B."/>
            <person name="Xu J."/>
            <person name="Minx P."/>
            <person name="Pepin K.H."/>
            <person name="Johnson M."/>
            <person name="Thiruvilangam P."/>
            <person name="Bhonagiri V."/>
            <person name="Nash W.E."/>
            <person name="Mardis E.R."/>
            <person name="Wilson R.K."/>
        </authorList>
    </citation>
    <scope>NUCLEOTIDE SEQUENCE [LARGE SCALE GENOMIC DNA]</scope>
    <source>
        <strain evidence="2">ATCC BAA-613 / DSM 15670 / CCUG 46953 / JCM 12243 / WAL 16351</strain>
    </source>
</reference>
<dbReference type="AlphaFoldDB" id="A8RP12"/>
<gene>
    <name evidence="1" type="ORF">CLOBOL_02337</name>
</gene>
<evidence type="ECO:0000313" key="1">
    <source>
        <dbReference type="EMBL" id="EDP17265.1"/>
    </source>
</evidence>
<dbReference type="Proteomes" id="UP000005396">
    <property type="component" value="Unassembled WGS sequence"/>
</dbReference>
<dbReference type="PaxDb" id="411902-CLOBOL_02337"/>
<dbReference type="EMBL" id="ABCC02000023">
    <property type="protein sequence ID" value="EDP17265.1"/>
    <property type="molecule type" value="Genomic_DNA"/>
</dbReference>
<organism evidence="1 2">
    <name type="scientific">Enterocloster bolteae (strain ATCC BAA-613 / DSM 15670 / CCUG 46953 / JCM 12243 / WAL 16351)</name>
    <name type="common">Clostridium bolteae</name>
    <dbReference type="NCBI Taxonomy" id="411902"/>
    <lineage>
        <taxon>Bacteria</taxon>
        <taxon>Bacillati</taxon>
        <taxon>Bacillota</taxon>
        <taxon>Clostridia</taxon>
        <taxon>Lachnospirales</taxon>
        <taxon>Lachnospiraceae</taxon>
        <taxon>Enterocloster</taxon>
    </lineage>
</organism>